<name>A0A821FFX9_9BILA</name>
<dbReference type="EMBL" id="CAJOBG010085803">
    <property type="protein sequence ID" value="CAF4647772.1"/>
    <property type="molecule type" value="Genomic_DNA"/>
</dbReference>
<gene>
    <name evidence="2" type="ORF">OVN521_LOCUS46719</name>
</gene>
<dbReference type="Proteomes" id="UP000663866">
    <property type="component" value="Unassembled WGS sequence"/>
</dbReference>
<evidence type="ECO:0000313" key="2">
    <source>
        <dbReference type="EMBL" id="CAF4647772.1"/>
    </source>
</evidence>
<feature type="non-terminal residue" evidence="2">
    <location>
        <position position="58"/>
    </location>
</feature>
<keyword evidence="3" id="KW-1185">Reference proteome</keyword>
<organism evidence="2 3">
    <name type="scientific">Rotaria magnacalcarata</name>
    <dbReference type="NCBI Taxonomy" id="392030"/>
    <lineage>
        <taxon>Eukaryota</taxon>
        <taxon>Metazoa</taxon>
        <taxon>Spiralia</taxon>
        <taxon>Gnathifera</taxon>
        <taxon>Rotifera</taxon>
        <taxon>Eurotatoria</taxon>
        <taxon>Bdelloidea</taxon>
        <taxon>Philodinida</taxon>
        <taxon>Philodinidae</taxon>
        <taxon>Rotaria</taxon>
    </lineage>
</organism>
<accession>A0A821FFX9</accession>
<feature type="compositionally biased region" description="Basic and acidic residues" evidence="1">
    <location>
        <begin position="1"/>
        <end position="17"/>
    </location>
</feature>
<dbReference type="AlphaFoldDB" id="A0A821FFX9"/>
<feature type="region of interest" description="Disordered" evidence="1">
    <location>
        <begin position="1"/>
        <end position="58"/>
    </location>
</feature>
<feature type="non-terminal residue" evidence="2">
    <location>
        <position position="1"/>
    </location>
</feature>
<evidence type="ECO:0000256" key="1">
    <source>
        <dbReference type="SAM" id="MobiDB-lite"/>
    </source>
</evidence>
<feature type="compositionally biased region" description="Basic and acidic residues" evidence="1">
    <location>
        <begin position="30"/>
        <end position="52"/>
    </location>
</feature>
<evidence type="ECO:0000313" key="3">
    <source>
        <dbReference type="Proteomes" id="UP000663866"/>
    </source>
</evidence>
<protein>
    <submittedName>
        <fullName evidence="2">Uncharacterized protein</fullName>
    </submittedName>
</protein>
<sequence>HSSRESESRYRDRDSRKPTRGGFNRSSSFTRDRSRSPRDRDRHGPPRDDRRGGRGGRG</sequence>
<comment type="caution">
    <text evidence="2">The sequence shown here is derived from an EMBL/GenBank/DDBJ whole genome shotgun (WGS) entry which is preliminary data.</text>
</comment>
<proteinExistence type="predicted"/>
<reference evidence="2" key="1">
    <citation type="submission" date="2021-02" db="EMBL/GenBank/DDBJ databases">
        <authorList>
            <person name="Nowell W R."/>
        </authorList>
    </citation>
    <scope>NUCLEOTIDE SEQUENCE</scope>
</reference>